<protein>
    <recommendedName>
        <fullName evidence="24">Aminopeptidase</fullName>
        <ecNumber evidence="24">3.4.11.-</ecNumber>
    </recommendedName>
</protein>
<evidence type="ECO:0000256" key="21">
    <source>
        <dbReference type="PIRSR" id="PIRSR634016-1"/>
    </source>
</evidence>
<evidence type="ECO:0000256" key="3">
    <source>
        <dbReference type="ARBA" id="ARBA00004609"/>
    </source>
</evidence>
<evidence type="ECO:0000256" key="25">
    <source>
        <dbReference type="SAM" id="SignalP"/>
    </source>
</evidence>
<dbReference type="GO" id="GO:0005886">
    <property type="term" value="C:plasma membrane"/>
    <property type="evidence" value="ECO:0007669"/>
    <property type="project" value="UniProtKB-SubCell"/>
</dbReference>
<dbReference type="InterPro" id="IPR050344">
    <property type="entry name" value="Peptidase_M1_aminopeptidases"/>
</dbReference>
<keyword evidence="10 22" id="KW-0479">Metal-binding</keyword>
<keyword evidence="14" id="KW-0735">Signal-anchor</keyword>
<dbReference type="InterPro" id="IPR042097">
    <property type="entry name" value="Aminopeptidase_N-like_N_sf"/>
</dbReference>
<evidence type="ECO:0000256" key="9">
    <source>
        <dbReference type="ARBA" id="ARBA00022692"/>
    </source>
</evidence>
<dbReference type="EMBL" id="OU895879">
    <property type="protein sequence ID" value="CAG9809649.1"/>
    <property type="molecule type" value="Genomic_DNA"/>
</dbReference>
<evidence type="ECO:0000256" key="19">
    <source>
        <dbReference type="ARBA" id="ARBA00023180"/>
    </source>
</evidence>
<evidence type="ECO:0000256" key="17">
    <source>
        <dbReference type="ARBA" id="ARBA00023136"/>
    </source>
</evidence>
<gene>
    <name evidence="29" type="ORF">CHIRRI_LOCUS12469</name>
</gene>
<dbReference type="OrthoDB" id="510539at2759"/>
<dbReference type="Gene3D" id="1.25.50.20">
    <property type="match status" value="1"/>
</dbReference>
<dbReference type="GO" id="GO:0042277">
    <property type="term" value="F:peptide binding"/>
    <property type="evidence" value="ECO:0007669"/>
    <property type="project" value="TreeGrafter"/>
</dbReference>
<feature type="domain" description="Aminopeptidase N-like N-terminal" evidence="28">
    <location>
        <begin position="50"/>
        <end position="243"/>
    </location>
</feature>
<dbReference type="CDD" id="cd09601">
    <property type="entry name" value="M1_APN-Q_like"/>
    <property type="match status" value="1"/>
</dbReference>
<dbReference type="Pfam" id="PF11838">
    <property type="entry name" value="ERAP1_C"/>
    <property type="match status" value="1"/>
</dbReference>
<dbReference type="Pfam" id="PF01433">
    <property type="entry name" value="Peptidase_M1"/>
    <property type="match status" value="1"/>
</dbReference>
<dbReference type="FunFam" id="2.60.40.1730:FF:000012">
    <property type="entry name" value="Aminopeptidase N"/>
    <property type="match status" value="1"/>
</dbReference>
<feature type="chain" id="PRO_5040148742" description="Aminopeptidase" evidence="25">
    <location>
        <begin position="22"/>
        <end position="962"/>
    </location>
</feature>
<evidence type="ECO:0000256" key="2">
    <source>
        <dbReference type="ARBA" id="ARBA00004606"/>
    </source>
</evidence>
<dbReference type="GO" id="GO:0098552">
    <property type="term" value="C:side of membrane"/>
    <property type="evidence" value="ECO:0007669"/>
    <property type="project" value="UniProtKB-KW"/>
</dbReference>
<evidence type="ECO:0000256" key="10">
    <source>
        <dbReference type="ARBA" id="ARBA00022723"/>
    </source>
</evidence>
<feature type="site" description="Transition state stabilizer" evidence="23">
    <location>
        <position position="436"/>
    </location>
</feature>
<organism evidence="29 30">
    <name type="scientific">Chironomus riparius</name>
    <dbReference type="NCBI Taxonomy" id="315576"/>
    <lineage>
        <taxon>Eukaryota</taxon>
        <taxon>Metazoa</taxon>
        <taxon>Ecdysozoa</taxon>
        <taxon>Arthropoda</taxon>
        <taxon>Hexapoda</taxon>
        <taxon>Insecta</taxon>
        <taxon>Pterygota</taxon>
        <taxon>Neoptera</taxon>
        <taxon>Endopterygota</taxon>
        <taxon>Diptera</taxon>
        <taxon>Nematocera</taxon>
        <taxon>Chironomoidea</taxon>
        <taxon>Chironomidae</taxon>
        <taxon>Chironominae</taxon>
        <taxon>Chironomus</taxon>
    </lineage>
</organism>
<evidence type="ECO:0000256" key="14">
    <source>
        <dbReference type="ARBA" id="ARBA00022968"/>
    </source>
</evidence>
<dbReference type="FunFam" id="1.10.390.10:FF:000001">
    <property type="entry name" value="Aminopeptidase"/>
    <property type="match status" value="1"/>
</dbReference>
<reference evidence="29" key="1">
    <citation type="submission" date="2022-01" db="EMBL/GenBank/DDBJ databases">
        <authorList>
            <person name="King R."/>
        </authorList>
    </citation>
    <scope>NUCLEOTIDE SEQUENCE</scope>
</reference>
<dbReference type="GO" id="GO:0006508">
    <property type="term" value="P:proteolysis"/>
    <property type="evidence" value="ECO:0007669"/>
    <property type="project" value="UniProtKB-KW"/>
</dbReference>
<dbReference type="GO" id="GO:0043171">
    <property type="term" value="P:peptide catabolic process"/>
    <property type="evidence" value="ECO:0007669"/>
    <property type="project" value="TreeGrafter"/>
</dbReference>
<keyword evidence="8 24" id="KW-0645">Protease</keyword>
<dbReference type="Proteomes" id="UP001153620">
    <property type="component" value="Chromosome 3"/>
</dbReference>
<evidence type="ECO:0000256" key="20">
    <source>
        <dbReference type="ARBA" id="ARBA00023288"/>
    </source>
</evidence>
<dbReference type="InterPro" id="IPR027268">
    <property type="entry name" value="Peptidase_M4/M1_CTD_sf"/>
</dbReference>
<evidence type="ECO:0000256" key="4">
    <source>
        <dbReference type="ARBA" id="ARBA00010136"/>
    </source>
</evidence>
<keyword evidence="30" id="KW-1185">Reference proteome</keyword>
<dbReference type="GO" id="GO:0070006">
    <property type="term" value="F:metalloaminopeptidase activity"/>
    <property type="evidence" value="ECO:0007669"/>
    <property type="project" value="TreeGrafter"/>
</dbReference>
<dbReference type="FunFam" id="1.25.50.20:FF:000001">
    <property type="entry name" value="Aminopeptidase"/>
    <property type="match status" value="1"/>
</dbReference>
<dbReference type="Gene3D" id="2.60.40.1730">
    <property type="entry name" value="tricorn interacting facor f3 domain"/>
    <property type="match status" value="1"/>
</dbReference>
<evidence type="ECO:0000256" key="15">
    <source>
        <dbReference type="ARBA" id="ARBA00022989"/>
    </source>
</evidence>
<reference evidence="29" key="2">
    <citation type="submission" date="2022-10" db="EMBL/GenBank/DDBJ databases">
        <authorList>
            <consortium name="ENA_rothamsted_submissions"/>
            <consortium name="culmorum"/>
            <person name="King R."/>
        </authorList>
    </citation>
    <scope>NUCLEOTIDE SEQUENCE</scope>
</reference>
<dbReference type="EC" id="3.4.11.-" evidence="24"/>
<dbReference type="Pfam" id="PF17900">
    <property type="entry name" value="Peptidase_M1_N"/>
    <property type="match status" value="1"/>
</dbReference>
<dbReference type="PANTHER" id="PTHR11533:SF253">
    <property type="entry name" value="AMINOPEPTIDASE-RELATED"/>
    <property type="match status" value="1"/>
</dbReference>
<feature type="binding site" evidence="22">
    <location>
        <position position="350"/>
    </location>
    <ligand>
        <name>Zn(2+)</name>
        <dbReference type="ChEBI" id="CHEBI:29105"/>
        <note>catalytic</note>
    </ligand>
</feature>
<dbReference type="Gene3D" id="1.10.390.10">
    <property type="entry name" value="Neutral Protease Domain 2"/>
    <property type="match status" value="1"/>
</dbReference>
<feature type="active site" description="Proton acceptor" evidence="21">
    <location>
        <position position="351"/>
    </location>
</feature>
<evidence type="ECO:0000256" key="13">
    <source>
        <dbReference type="ARBA" id="ARBA00022833"/>
    </source>
</evidence>
<dbReference type="GO" id="GO:0008270">
    <property type="term" value="F:zinc ion binding"/>
    <property type="evidence" value="ECO:0007669"/>
    <property type="project" value="UniProtKB-UniRule"/>
</dbReference>
<evidence type="ECO:0000256" key="24">
    <source>
        <dbReference type="RuleBase" id="RU364040"/>
    </source>
</evidence>
<keyword evidence="20" id="KW-0449">Lipoprotein</keyword>
<evidence type="ECO:0000256" key="23">
    <source>
        <dbReference type="PIRSR" id="PIRSR634016-4"/>
    </source>
</evidence>
<dbReference type="InterPro" id="IPR001930">
    <property type="entry name" value="Peptidase_M1"/>
</dbReference>
<evidence type="ECO:0000256" key="8">
    <source>
        <dbReference type="ARBA" id="ARBA00022670"/>
    </source>
</evidence>
<dbReference type="InterPro" id="IPR024571">
    <property type="entry name" value="ERAP1-like_C_dom"/>
</dbReference>
<keyword evidence="9" id="KW-0812">Transmembrane</keyword>
<evidence type="ECO:0000256" key="11">
    <source>
        <dbReference type="ARBA" id="ARBA00022729"/>
    </source>
</evidence>
<evidence type="ECO:0000256" key="6">
    <source>
        <dbReference type="ARBA" id="ARBA00022475"/>
    </source>
</evidence>
<keyword evidence="19" id="KW-0325">Glycoprotein</keyword>
<comment type="similarity">
    <text evidence="4 24">Belongs to the peptidase M1 family.</text>
</comment>
<keyword evidence="12 24" id="KW-0378">Hydrolase</keyword>
<dbReference type="PANTHER" id="PTHR11533">
    <property type="entry name" value="PROTEASE M1 ZINC METALLOPROTEASE"/>
    <property type="match status" value="1"/>
</dbReference>
<evidence type="ECO:0000256" key="7">
    <source>
        <dbReference type="ARBA" id="ARBA00022622"/>
    </source>
</evidence>
<dbReference type="Gene3D" id="2.60.40.1910">
    <property type="match status" value="1"/>
</dbReference>
<evidence type="ECO:0000256" key="5">
    <source>
        <dbReference type="ARBA" id="ARBA00022438"/>
    </source>
</evidence>
<dbReference type="InterPro" id="IPR034016">
    <property type="entry name" value="M1_APN-typ"/>
</dbReference>
<keyword evidence="13 22" id="KW-0862">Zinc</keyword>
<feature type="binding site" evidence="22">
    <location>
        <position position="354"/>
    </location>
    <ligand>
        <name>Zn(2+)</name>
        <dbReference type="ChEBI" id="CHEBI:29105"/>
        <note>catalytic</note>
    </ligand>
</feature>
<sequence length="962" mass="111330">MLQVLKYFVFFVLIINNSVSAYPKDSGDESQEIGKPAVYDNYRLPTSVTPENYKVEIFTHLNDSEGFTFRGIVEITLNVNEFCDNITLHAKNLTIDTKKIVLTEISENEALKIRNVELMPKHDFLIIYPQKILSKFRKYIVKIPFEGSLDTDLVGYYRSSYYDKEFKKRVWLSVTQFEATHAREAFPCFDEPEMKATFDISLAHHKMYSALSNMPLKETKAVDSIQDFVMDTFETSVKMSTYLVAYCVSDFEYKEVSMKDDVTFRIYARREAMNQVDYAADVGPKVLKFYEDYFQIKFPLPKIDMIAVPDFSAGAMENWGLITYRETALLYQANASTLSAKHRVAEVIAHELAHQWFGNLVTMRWWTDLWLNEGFATYVASLGVAHLHPEWKSFDEESVDNTLDIFKVDALKSSHPVSVTIGHPNQISQIFDAISYSKGSVVIRMCHKFLGEKGFRFGVSNYLKKHQYANTLQDDLWDSLTESSHEEQSLSRSLSVKDIMDSWTLQVGYPVIEVVRDYDTNSATLTQSRYVSDRYTPRSELNSCWWIPLTYTDSYRKNFTSAAAQDWMTCNKDKEGIEKKIDNLPDENNWVIFNIQLAGLYKVKYDEQNYKLLVETLNSEDYNIINVINRAQLIDDAMDLAWVGRQDYGIALDMINYLKRESEYIPWKAALDNLRIVNRLLLRSPLYGVFKAYMRHILKPIYAKLGGISTVPDSSELHIVKHQAMICGWSCKLDVGDCIKRSVEYFNTWMVETEPDHINPIPLNLRPCIYCTAVRNGNEKQWKFLWQRYVNSNVGAEKSMIISALSCAKEQWILSRYLEWSLNSTLVRKQDASIVFGGVARDEVGFHLARNFFFERIDDIYSTLFPDTSRLTRYIKPLAEQMSTQKELTDLKDLVAKKAKEFEKSTQGVKQALEVVELNNQWKLNNYFSLARNLNRMIDPESDMITEESLSDELTTTESILV</sequence>
<evidence type="ECO:0000259" key="27">
    <source>
        <dbReference type="Pfam" id="PF11838"/>
    </source>
</evidence>
<keyword evidence="17" id="KW-0472">Membrane</keyword>
<dbReference type="GO" id="GO:0005737">
    <property type="term" value="C:cytoplasm"/>
    <property type="evidence" value="ECO:0007669"/>
    <property type="project" value="TreeGrafter"/>
</dbReference>
<evidence type="ECO:0000256" key="1">
    <source>
        <dbReference type="ARBA" id="ARBA00000098"/>
    </source>
</evidence>
<comment type="subcellular location">
    <subcellularLocation>
        <location evidence="3">Cell membrane</location>
        <topology evidence="3">Lipid-anchor</topology>
        <topology evidence="3">GPI-anchor</topology>
    </subcellularLocation>
    <subcellularLocation>
        <location evidence="2">Membrane</location>
        <topology evidence="2">Single-pass type II membrane protein</topology>
    </subcellularLocation>
</comment>
<keyword evidence="16 24" id="KW-0482">Metalloprotease</keyword>
<evidence type="ECO:0000259" key="28">
    <source>
        <dbReference type="Pfam" id="PF17900"/>
    </source>
</evidence>
<evidence type="ECO:0000256" key="12">
    <source>
        <dbReference type="ARBA" id="ARBA00022801"/>
    </source>
</evidence>
<accession>A0A9N9S1R4</accession>
<proteinExistence type="inferred from homology"/>
<evidence type="ECO:0000256" key="18">
    <source>
        <dbReference type="ARBA" id="ARBA00023157"/>
    </source>
</evidence>
<feature type="binding site" evidence="22">
    <location>
        <position position="373"/>
    </location>
    <ligand>
        <name>Zn(2+)</name>
        <dbReference type="ChEBI" id="CHEBI:29105"/>
        <note>catalytic</note>
    </ligand>
</feature>
<dbReference type="SUPFAM" id="SSF55486">
    <property type="entry name" value="Metalloproteases ('zincins'), catalytic domain"/>
    <property type="match status" value="1"/>
</dbReference>
<dbReference type="InterPro" id="IPR045357">
    <property type="entry name" value="Aminopeptidase_N-like_N"/>
</dbReference>
<feature type="domain" description="Peptidase M1 membrane alanine aminopeptidase" evidence="26">
    <location>
        <begin position="278"/>
        <end position="503"/>
    </location>
</feature>
<dbReference type="PRINTS" id="PR00756">
    <property type="entry name" value="ALADIPTASE"/>
</dbReference>
<keyword evidence="11 25" id="KW-0732">Signal</keyword>
<keyword evidence="6" id="KW-1003">Cell membrane</keyword>
<evidence type="ECO:0000259" key="26">
    <source>
        <dbReference type="Pfam" id="PF01433"/>
    </source>
</evidence>
<comment type="cofactor">
    <cofactor evidence="22 24">
        <name>Zn(2+)</name>
        <dbReference type="ChEBI" id="CHEBI:29105"/>
    </cofactor>
    <text evidence="22 24">Binds 1 zinc ion per subunit.</text>
</comment>
<dbReference type="AlphaFoldDB" id="A0A9N9S1R4"/>
<evidence type="ECO:0000313" key="30">
    <source>
        <dbReference type="Proteomes" id="UP001153620"/>
    </source>
</evidence>
<name>A0A9N9S1R4_9DIPT</name>
<evidence type="ECO:0000256" key="16">
    <source>
        <dbReference type="ARBA" id="ARBA00023049"/>
    </source>
</evidence>
<dbReference type="InterPro" id="IPR014782">
    <property type="entry name" value="Peptidase_M1_dom"/>
</dbReference>
<feature type="domain" description="ERAP1-like C-terminal" evidence="27">
    <location>
        <begin position="590"/>
        <end position="917"/>
    </location>
</feature>
<evidence type="ECO:0000313" key="29">
    <source>
        <dbReference type="EMBL" id="CAG9809649.1"/>
    </source>
</evidence>
<dbReference type="GO" id="GO:0016285">
    <property type="term" value="F:alanyl aminopeptidase activity"/>
    <property type="evidence" value="ECO:0007669"/>
    <property type="project" value="UniProtKB-EC"/>
</dbReference>
<dbReference type="SUPFAM" id="SSF63737">
    <property type="entry name" value="Leukotriene A4 hydrolase N-terminal domain"/>
    <property type="match status" value="1"/>
</dbReference>
<keyword evidence="5 24" id="KW-0031">Aminopeptidase</keyword>
<feature type="signal peptide" evidence="25">
    <location>
        <begin position="1"/>
        <end position="21"/>
    </location>
</feature>
<evidence type="ECO:0000256" key="22">
    <source>
        <dbReference type="PIRSR" id="PIRSR634016-3"/>
    </source>
</evidence>
<keyword evidence="18" id="KW-1015">Disulfide bond</keyword>
<keyword evidence="15" id="KW-1133">Transmembrane helix</keyword>
<comment type="catalytic activity">
    <reaction evidence="1">
        <text>Release of an N-terminal amino acid, Xaa-|-Yaa- from a peptide, amide or arylamide. Xaa is preferably Ala, but may be most amino acids including Pro (slow action). When a terminal hydrophobic residue is followed by a prolyl residue, the two may be released as an intact Xaa-Pro dipeptide.</text>
        <dbReference type="EC" id="3.4.11.2"/>
    </reaction>
</comment>
<keyword evidence="7" id="KW-0336">GPI-anchor</keyword>
<dbReference type="GO" id="GO:0005615">
    <property type="term" value="C:extracellular space"/>
    <property type="evidence" value="ECO:0007669"/>
    <property type="project" value="TreeGrafter"/>
</dbReference>
<dbReference type="FunFam" id="2.60.40.1910:FF:000008">
    <property type="entry name" value="Aminopeptidase"/>
    <property type="match status" value="1"/>
</dbReference>